<accession>A0A183ISF1</accession>
<dbReference type="Proteomes" id="UP000270296">
    <property type="component" value="Unassembled WGS sequence"/>
</dbReference>
<keyword evidence="3" id="KW-1185">Reference proteome</keyword>
<reference evidence="4" key="1">
    <citation type="submission" date="2016-06" db="UniProtKB">
        <authorList>
            <consortium name="WormBaseParasite"/>
        </authorList>
    </citation>
    <scope>IDENTIFICATION</scope>
</reference>
<name>A0A183ISF1_9BILA</name>
<proteinExistence type="predicted"/>
<gene>
    <name evidence="2" type="ORF">SBAD_LOCUS6548</name>
</gene>
<evidence type="ECO:0000313" key="3">
    <source>
        <dbReference type="Proteomes" id="UP000270296"/>
    </source>
</evidence>
<feature type="compositionally biased region" description="Basic and acidic residues" evidence="1">
    <location>
        <begin position="66"/>
        <end position="81"/>
    </location>
</feature>
<sequence>MRKRIFPNDPNNNDRLTAGQRRISRCPALFLFGVQYVDGVVQLSDSVRGVLILTESACSTASGRSLQEKEPKSEYHRQSNY</sequence>
<evidence type="ECO:0000256" key="1">
    <source>
        <dbReference type="SAM" id="MobiDB-lite"/>
    </source>
</evidence>
<organism evidence="4">
    <name type="scientific">Soboliphyme baturini</name>
    <dbReference type="NCBI Taxonomy" id="241478"/>
    <lineage>
        <taxon>Eukaryota</taxon>
        <taxon>Metazoa</taxon>
        <taxon>Ecdysozoa</taxon>
        <taxon>Nematoda</taxon>
        <taxon>Enoplea</taxon>
        <taxon>Dorylaimia</taxon>
        <taxon>Dioctophymatida</taxon>
        <taxon>Dioctophymatoidea</taxon>
        <taxon>Soboliphymatidae</taxon>
        <taxon>Soboliphyme</taxon>
    </lineage>
</organism>
<feature type="region of interest" description="Disordered" evidence="1">
    <location>
        <begin position="60"/>
        <end position="81"/>
    </location>
</feature>
<dbReference type="WBParaSite" id="SBAD_0000680301-mRNA-1">
    <property type="protein sequence ID" value="SBAD_0000680301-mRNA-1"/>
    <property type="gene ID" value="SBAD_0000680301"/>
</dbReference>
<dbReference type="AlphaFoldDB" id="A0A183ISF1"/>
<protein>
    <submittedName>
        <fullName evidence="2 4">Uncharacterized protein</fullName>
    </submittedName>
</protein>
<evidence type="ECO:0000313" key="4">
    <source>
        <dbReference type="WBParaSite" id="SBAD_0000680301-mRNA-1"/>
    </source>
</evidence>
<evidence type="ECO:0000313" key="2">
    <source>
        <dbReference type="EMBL" id="VDP10274.1"/>
    </source>
</evidence>
<dbReference type="EMBL" id="UZAM01009848">
    <property type="protein sequence ID" value="VDP10274.1"/>
    <property type="molecule type" value="Genomic_DNA"/>
</dbReference>
<reference evidence="2 3" key="2">
    <citation type="submission" date="2018-11" db="EMBL/GenBank/DDBJ databases">
        <authorList>
            <consortium name="Pathogen Informatics"/>
        </authorList>
    </citation>
    <scope>NUCLEOTIDE SEQUENCE [LARGE SCALE GENOMIC DNA]</scope>
</reference>